<accession>A0A285RSG3</accession>
<sequence>MTPYQSYVICTSPRSGSTLLCRLLAATGIAGRPSSLFHEPSLDDWLERFELSADTDRDERDVLAEIFAAALDEGRGGTDIFGVRLQRHSFAFFRDKLTTLHPSRPSDHARLEAAFGRTLFVHLTRLDKAAQAVSYVKAQQSGLWHRASDGTELERLSPPRDPVYDAELLRVTHDTMATADRDWENWFADQGIAPLRLTYEALSDDPPATLRLVLDALGLDPSPANTAVPDVARLADATSRDWVARLRADLEARQA</sequence>
<protein>
    <submittedName>
        <fullName evidence="2">LPS sulfotransferase NodH</fullName>
    </submittedName>
</protein>
<organism evidence="2 3">
    <name type="scientific">Stappia indica</name>
    <dbReference type="NCBI Taxonomy" id="538381"/>
    <lineage>
        <taxon>Bacteria</taxon>
        <taxon>Pseudomonadati</taxon>
        <taxon>Pseudomonadota</taxon>
        <taxon>Alphaproteobacteria</taxon>
        <taxon>Hyphomicrobiales</taxon>
        <taxon>Stappiaceae</taxon>
        <taxon>Stappia</taxon>
    </lineage>
</organism>
<evidence type="ECO:0000259" key="1">
    <source>
        <dbReference type="Pfam" id="PF09037"/>
    </source>
</evidence>
<keyword evidence="3" id="KW-1185">Reference proteome</keyword>
<dbReference type="Pfam" id="PF09037">
    <property type="entry name" value="Sulphotransf"/>
    <property type="match status" value="1"/>
</dbReference>
<dbReference type="Gene3D" id="3.40.50.300">
    <property type="entry name" value="P-loop containing nucleotide triphosphate hydrolases"/>
    <property type="match status" value="1"/>
</dbReference>
<gene>
    <name evidence="2" type="ORF">SAMN05421512_102415</name>
</gene>
<dbReference type="InterPro" id="IPR027417">
    <property type="entry name" value="P-loop_NTPase"/>
</dbReference>
<dbReference type="Proteomes" id="UP000219331">
    <property type="component" value="Unassembled WGS sequence"/>
</dbReference>
<evidence type="ECO:0000313" key="2">
    <source>
        <dbReference type="EMBL" id="SOB97147.1"/>
    </source>
</evidence>
<dbReference type="RefSeq" id="WP_097174145.1">
    <property type="nucleotide sequence ID" value="NZ_OBML01000002.1"/>
</dbReference>
<dbReference type="InterPro" id="IPR024628">
    <property type="entry name" value="Sulfotransferase_Stf0_dom"/>
</dbReference>
<reference evidence="2 3" key="1">
    <citation type="submission" date="2017-08" db="EMBL/GenBank/DDBJ databases">
        <authorList>
            <person name="de Groot N.N."/>
        </authorList>
    </citation>
    <scope>NUCLEOTIDE SEQUENCE [LARGE SCALE GENOMIC DNA]</scope>
    <source>
        <strain evidence="2 3">USBA 352</strain>
    </source>
</reference>
<dbReference type="STRING" id="538381.GCA_001696535_03106"/>
<dbReference type="AlphaFoldDB" id="A0A285RSG3"/>
<dbReference type="SUPFAM" id="SSF52540">
    <property type="entry name" value="P-loop containing nucleoside triphosphate hydrolases"/>
    <property type="match status" value="1"/>
</dbReference>
<dbReference type="OrthoDB" id="5562925at2"/>
<dbReference type="PIRSF" id="PIRSF021497">
    <property type="entry name" value="Sulphotransferase_Stf0"/>
    <property type="match status" value="1"/>
</dbReference>
<evidence type="ECO:0000313" key="3">
    <source>
        <dbReference type="Proteomes" id="UP000219331"/>
    </source>
</evidence>
<dbReference type="EMBL" id="OBML01000002">
    <property type="protein sequence ID" value="SOB97147.1"/>
    <property type="molecule type" value="Genomic_DNA"/>
</dbReference>
<feature type="domain" description="Sulphotransferase Stf0" evidence="1">
    <location>
        <begin position="6"/>
        <end position="249"/>
    </location>
</feature>
<dbReference type="GO" id="GO:0016740">
    <property type="term" value="F:transferase activity"/>
    <property type="evidence" value="ECO:0007669"/>
    <property type="project" value="UniProtKB-KW"/>
</dbReference>
<keyword evidence="2" id="KW-0808">Transferase</keyword>
<name>A0A285RSG3_9HYPH</name>
<dbReference type="InterPro" id="IPR015124">
    <property type="entry name" value="Stf0"/>
</dbReference>
<proteinExistence type="predicted"/>